<feature type="compositionally biased region" description="Polar residues" evidence="1">
    <location>
        <begin position="529"/>
        <end position="538"/>
    </location>
</feature>
<accession>A0A504ZE74</accession>
<dbReference type="SUPFAM" id="SSF90112">
    <property type="entry name" value="Neurotransmitter-gated ion-channel transmembrane pore"/>
    <property type="match status" value="1"/>
</dbReference>
<dbReference type="AlphaFoldDB" id="A0A504ZE74"/>
<feature type="transmembrane region" description="Helical" evidence="2">
    <location>
        <begin position="16"/>
        <end position="41"/>
    </location>
</feature>
<dbReference type="EMBL" id="SUNJ01000495">
    <property type="protein sequence ID" value="TPP67610.1"/>
    <property type="molecule type" value="Genomic_DNA"/>
</dbReference>
<dbReference type="InterPro" id="IPR036719">
    <property type="entry name" value="Neuro-gated_channel_TM_sf"/>
</dbReference>
<keyword evidence="4" id="KW-1185">Reference proteome</keyword>
<dbReference type="OrthoDB" id="5975154at2759"/>
<organism evidence="3 4">
    <name type="scientific">Fasciola gigantica</name>
    <name type="common">Giant liver fluke</name>
    <dbReference type="NCBI Taxonomy" id="46835"/>
    <lineage>
        <taxon>Eukaryota</taxon>
        <taxon>Metazoa</taxon>
        <taxon>Spiralia</taxon>
        <taxon>Lophotrochozoa</taxon>
        <taxon>Platyhelminthes</taxon>
        <taxon>Trematoda</taxon>
        <taxon>Digenea</taxon>
        <taxon>Plagiorchiida</taxon>
        <taxon>Echinostomata</taxon>
        <taxon>Echinostomatoidea</taxon>
        <taxon>Fasciolidae</taxon>
        <taxon>Fasciola</taxon>
    </lineage>
</organism>
<comment type="caution">
    <text evidence="3">The sequence shown here is derived from an EMBL/GenBank/DDBJ whole genome shotgun (WGS) entry which is preliminary data.</text>
</comment>
<dbReference type="Gene3D" id="1.20.58.390">
    <property type="entry name" value="Neurotransmitter-gated ion-channel transmembrane domain"/>
    <property type="match status" value="2"/>
</dbReference>
<feature type="compositionally biased region" description="Basic and acidic residues" evidence="1">
    <location>
        <begin position="408"/>
        <end position="423"/>
    </location>
</feature>
<evidence type="ECO:0000256" key="1">
    <source>
        <dbReference type="SAM" id="MobiDB-lite"/>
    </source>
</evidence>
<dbReference type="GO" id="GO:0006811">
    <property type="term" value="P:monoatomic ion transport"/>
    <property type="evidence" value="ECO:0007669"/>
    <property type="project" value="InterPro"/>
</dbReference>
<feature type="region of interest" description="Disordered" evidence="1">
    <location>
        <begin position="388"/>
        <end position="423"/>
    </location>
</feature>
<keyword evidence="2" id="KW-0472">Membrane</keyword>
<feature type="compositionally biased region" description="Polar residues" evidence="1">
    <location>
        <begin position="388"/>
        <end position="398"/>
    </location>
</feature>
<evidence type="ECO:0000313" key="3">
    <source>
        <dbReference type="EMBL" id="TPP67610.1"/>
    </source>
</evidence>
<feature type="region of interest" description="Disordered" evidence="1">
    <location>
        <begin position="524"/>
        <end position="640"/>
    </location>
</feature>
<feature type="region of interest" description="Disordered" evidence="1">
    <location>
        <begin position="167"/>
        <end position="196"/>
    </location>
</feature>
<protein>
    <submittedName>
        <fullName evidence="3">Uncharacterized protein</fullName>
    </submittedName>
</protein>
<feature type="transmembrane region" description="Helical" evidence="2">
    <location>
        <begin position="475"/>
        <end position="493"/>
    </location>
</feature>
<name>A0A504ZE74_FASGI</name>
<sequence length="640" mass="71672">MIAFFSHVYIVFPVLGYYYCLNMILITLSSFLSVIVINLYFRGDRRNRVPHCIRTICQALTGNCISDSVASGTKPEGRRDNPTTNILNTINGPATITSARSKLDLGSTQERKPENLFNSKAFDTSLPKDIAVRKTRKGKTRFASPNIDMTEATVLLSTVPEARALLDEQEEDSEHEPVYSQSSHPQSDLYKKSKLRSRSLTPAKHELDEQAMMAQNNICQSHQNTCTMLLSDARHAQADCDLCHRGAVLCANYCPCNSPPTNQTYFTSRHQRHPQSCQACLQHLNALRAYRTLDKDTNGQQCDNRLDADYSLTVRPARVLQNHIQTVSQQASCAICDQHQPHCHADNNQHLQVNHLLSVSKATCHRLDGLPFRYEYRKGRLALLANEQNEASENSQSMDPCFLGDQASKPRSENGHSRGRSKENKELIEITKIVGEEIRSIHQSIRTFLDRIAKKDAENVVVREWRMVAMVMDRIFFVCYLLIHLCAAFGLLVPNSHEADVVGFLRDYRLKNYNASYVDGEAMGLGDSKFQNSPSGSETPRMEKPSSVVDRQMTSIEEPSLGDRVSVDRSLSPEQRYSNKPVETDPLGLLALSPLSPYQRLVDEHSQGPAGTGPRTSPTVPPPTYEEPHATNAKSTAVLV</sequence>
<dbReference type="InterPro" id="IPR038050">
    <property type="entry name" value="Neuro_actylchol_rec"/>
</dbReference>
<dbReference type="Proteomes" id="UP000316759">
    <property type="component" value="Unassembled WGS sequence"/>
</dbReference>
<keyword evidence="2" id="KW-1133">Transmembrane helix</keyword>
<proteinExistence type="predicted"/>
<evidence type="ECO:0000313" key="4">
    <source>
        <dbReference type="Proteomes" id="UP000316759"/>
    </source>
</evidence>
<reference evidence="3 4" key="1">
    <citation type="submission" date="2019-04" db="EMBL/GenBank/DDBJ databases">
        <title>Annotation for the trematode Fasciola gigantica.</title>
        <authorList>
            <person name="Choi Y.-J."/>
        </authorList>
    </citation>
    <scope>NUCLEOTIDE SEQUENCE [LARGE SCALE GENOMIC DNA]</scope>
    <source>
        <strain evidence="3">Uganda_cow_1</strain>
    </source>
</reference>
<dbReference type="GO" id="GO:0016020">
    <property type="term" value="C:membrane"/>
    <property type="evidence" value="ECO:0007669"/>
    <property type="project" value="InterPro"/>
</dbReference>
<gene>
    <name evidence="3" type="ORF">FGIG_12014</name>
</gene>
<keyword evidence="2" id="KW-0812">Transmembrane</keyword>
<dbReference type="STRING" id="46835.A0A504ZE74"/>
<feature type="compositionally biased region" description="Low complexity" evidence="1">
    <location>
        <begin position="586"/>
        <end position="597"/>
    </location>
</feature>
<evidence type="ECO:0000256" key="2">
    <source>
        <dbReference type="SAM" id="Phobius"/>
    </source>
</evidence>